<dbReference type="InterPro" id="IPR006976">
    <property type="entry name" value="VanZ-like"/>
</dbReference>
<dbReference type="PANTHER" id="PTHR28008">
    <property type="entry name" value="DOMAIN PROTEIN, PUTATIVE (AFU_ORTHOLOGUE AFUA_3G10980)-RELATED"/>
    <property type="match status" value="1"/>
</dbReference>
<protein>
    <submittedName>
        <fullName evidence="3">VanZ family protein</fullName>
    </submittedName>
</protein>
<feature type="transmembrane region" description="Helical" evidence="1">
    <location>
        <begin position="37"/>
        <end position="54"/>
    </location>
</feature>
<reference evidence="3" key="1">
    <citation type="submission" date="2018-07" db="EMBL/GenBank/DDBJ databases">
        <title>Genome assembly of strain Ka43.</title>
        <authorList>
            <person name="Kukolya J."/>
            <person name="Nagy I."/>
            <person name="Horvath B."/>
            <person name="Toth A."/>
        </authorList>
    </citation>
    <scope>NUCLEOTIDE SEQUENCE</scope>
    <source>
        <strain evidence="3">KB43</strain>
    </source>
</reference>
<feature type="transmembrane region" description="Helical" evidence="1">
    <location>
        <begin position="61"/>
        <end position="79"/>
    </location>
</feature>
<name>A0A928V7B1_9GAMM</name>
<dbReference type="NCBIfam" id="NF037970">
    <property type="entry name" value="vanZ_1"/>
    <property type="match status" value="1"/>
</dbReference>
<comment type="caution">
    <text evidence="3">The sequence shown here is derived from an EMBL/GenBank/DDBJ whole genome shotgun (WGS) entry which is preliminary data.</text>
</comment>
<evidence type="ECO:0000313" key="3">
    <source>
        <dbReference type="EMBL" id="MBE8717992.1"/>
    </source>
</evidence>
<keyword evidence="1" id="KW-1133">Transmembrane helix</keyword>
<accession>A0A928V7B1</accession>
<evidence type="ECO:0000256" key="1">
    <source>
        <dbReference type="SAM" id="Phobius"/>
    </source>
</evidence>
<dbReference type="PANTHER" id="PTHR28008:SF1">
    <property type="entry name" value="DOMAIN PROTEIN, PUTATIVE (AFU_ORTHOLOGUE AFUA_3G10980)-RELATED"/>
    <property type="match status" value="1"/>
</dbReference>
<keyword evidence="4" id="KW-1185">Reference proteome</keyword>
<dbReference type="Pfam" id="PF04892">
    <property type="entry name" value="VanZ"/>
    <property type="match status" value="1"/>
</dbReference>
<proteinExistence type="predicted"/>
<evidence type="ECO:0000313" key="4">
    <source>
        <dbReference type="Proteomes" id="UP000652567"/>
    </source>
</evidence>
<sequence>MWPLVCYLQFLAMLIIYTVLGLTPSPGNMVPMYNDLLMHFTGYLVAGISISFLWPRWHWGYRALILLVYSIAIEVAQHFMPPRTFSFLDILANGSGILAGLLVFHILQRFAPAVLQPFFHSGKY</sequence>
<evidence type="ECO:0000259" key="2">
    <source>
        <dbReference type="Pfam" id="PF04892"/>
    </source>
</evidence>
<dbReference type="AlphaFoldDB" id="A0A928V7B1"/>
<organism evidence="3 4">
    <name type="scientific">Cellvibrio polysaccharolyticus</name>
    <dbReference type="NCBI Taxonomy" id="2082724"/>
    <lineage>
        <taxon>Bacteria</taxon>
        <taxon>Pseudomonadati</taxon>
        <taxon>Pseudomonadota</taxon>
        <taxon>Gammaproteobacteria</taxon>
        <taxon>Cellvibrionales</taxon>
        <taxon>Cellvibrionaceae</taxon>
        <taxon>Cellvibrio</taxon>
    </lineage>
</organism>
<feature type="transmembrane region" description="Helical" evidence="1">
    <location>
        <begin position="85"/>
        <end position="107"/>
    </location>
</feature>
<keyword evidence="1" id="KW-0472">Membrane</keyword>
<gene>
    <name evidence="3" type="ORF">C4F51_12430</name>
</gene>
<dbReference type="EMBL" id="PRDL01000001">
    <property type="protein sequence ID" value="MBE8717992.1"/>
    <property type="molecule type" value="Genomic_DNA"/>
</dbReference>
<dbReference type="Proteomes" id="UP000652567">
    <property type="component" value="Unassembled WGS sequence"/>
</dbReference>
<keyword evidence="1" id="KW-0812">Transmembrane</keyword>
<feature type="domain" description="VanZ-like" evidence="2">
    <location>
        <begin position="40"/>
        <end position="107"/>
    </location>
</feature>